<feature type="region of interest" description="Disordered" evidence="1">
    <location>
        <begin position="73"/>
        <end position="105"/>
    </location>
</feature>
<keyword evidence="3" id="KW-1185">Reference proteome</keyword>
<evidence type="ECO:0000313" key="2">
    <source>
        <dbReference type="EMBL" id="GIL62023.1"/>
    </source>
</evidence>
<dbReference type="AlphaFoldDB" id="A0A8J4BIL0"/>
<name>A0A8J4BIL0_9CHLO</name>
<proteinExistence type="predicted"/>
<evidence type="ECO:0000313" key="3">
    <source>
        <dbReference type="Proteomes" id="UP000747399"/>
    </source>
</evidence>
<gene>
    <name evidence="2" type="ORF">Vafri_16341</name>
</gene>
<feature type="non-terminal residue" evidence="2">
    <location>
        <position position="1"/>
    </location>
</feature>
<feature type="non-terminal residue" evidence="2">
    <location>
        <position position="105"/>
    </location>
</feature>
<comment type="caution">
    <text evidence="2">The sequence shown here is derived from an EMBL/GenBank/DDBJ whole genome shotgun (WGS) entry which is preliminary data.</text>
</comment>
<feature type="compositionally biased region" description="Gly residues" evidence="1">
    <location>
        <begin position="87"/>
        <end position="105"/>
    </location>
</feature>
<protein>
    <submittedName>
        <fullName evidence="2">Uncharacterized protein</fullName>
    </submittedName>
</protein>
<accession>A0A8J4BIL0</accession>
<dbReference type="EMBL" id="BNCO01000049">
    <property type="protein sequence ID" value="GIL62023.1"/>
    <property type="molecule type" value="Genomic_DNA"/>
</dbReference>
<sequence length="105" mass="10234">QVYVLSVQHPLEGAGRMPGGYGGGDTYGMYGGTGTGTGAVAGGRVVDCVLGHPLRCPFVVSLCARLSAAIEPRTAAPQAEGRRQHANGGGGNGGHSGKGAGSATA</sequence>
<dbReference type="Proteomes" id="UP000747399">
    <property type="component" value="Unassembled WGS sequence"/>
</dbReference>
<reference evidence="2" key="1">
    <citation type="journal article" date="2021" name="Proc. Natl. Acad. Sci. U.S.A.">
        <title>Three genomes in the algal genus Volvox reveal the fate of a haploid sex-determining region after a transition to homothallism.</title>
        <authorList>
            <person name="Yamamoto K."/>
            <person name="Hamaji T."/>
            <person name="Kawai-Toyooka H."/>
            <person name="Matsuzaki R."/>
            <person name="Takahashi F."/>
            <person name="Nishimura Y."/>
            <person name="Kawachi M."/>
            <person name="Noguchi H."/>
            <person name="Minakuchi Y."/>
            <person name="Umen J.G."/>
            <person name="Toyoda A."/>
            <person name="Nozaki H."/>
        </authorList>
    </citation>
    <scope>NUCLEOTIDE SEQUENCE</scope>
    <source>
        <strain evidence="2">NIES-3780</strain>
    </source>
</reference>
<evidence type="ECO:0000256" key="1">
    <source>
        <dbReference type="SAM" id="MobiDB-lite"/>
    </source>
</evidence>
<organism evidence="2 3">
    <name type="scientific">Volvox africanus</name>
    <dbReference type="NCBI Taxonomy" id="51714"/>
    <lineage>
        <taxon>Eukaryota</taxon>
        <taxon>Viridiplantae</taxon>
        <taxon>Chlorophyta</taxon>
        <taxon>core chlorophytes</taxon>
        <taxon>Chlorophyceae</taxon>
        <taxon>CS clade</taxon>
        <taxon>Chlamydomonadales</taxon>
        <taxon>Volvocaceae</taxon>
        <taxon>Volvox</taxon>
    </lineage>
</organism>